<organism evidence="2 3">
    <name type="scientific">Massilia agrisoli</name>
    <dbReference type="NCBI Taxonomy" id="2892444"/>
    <lineage>
        <taxon>Bacteria</taxon>
        <taxon>Pseudomonadati</taxon>
        <taxon>Pseudomonadota</taxon>
        <taxon>Betaproteobacteria</taxon>
        <taxon>Burkholderiales</taxon>
        <taxon>Oxalobacteraceae</taxon>
        <taxon>Telluria group</taxon>
        <taxon>Massilia</taxon>
    </lineage>
</organism>
<proteinExistence type="predicted"/>
<keyword evidence="3" id="KW-1185">Reference proteome</keyword>
<sequence length="700" mass="75089">MAPPENQDTPAPRLDVVVLNADLRFIEQALLVGHYRSTTLTGAEAAIDVLLDHRMSRALNAGLYPSTPGSHQVFRHPCIAESGEGTCLPAIVVAGLGDEGELRAADLVYTVRQAILAYAQRLSEQQEGGAPTEFSLAATLVGSGGSGVTAGSSALAIVQAAHEANAKLEQVEGWPRLRQLTLVELYLERATDAWHALQMQELADRNLLQLVGKIHFGAGALRRSPDSSYRGTSYDFISALQQSTPDAKHPGIAYTLDTKRARAEVHAHRAQATLVRELVSKASNDATSDPEIGRTLFNLLIPVEMEPFLGGSSELVMELDAGTAGIPWELLDTSPEADAADKRPWAIRSKLVRKMQLEEFRTSLRPASIGDKVLIIGDPKTTSPLYPPLPGAKREAIAVAQTLTQPGSGVDPAQVTLRAEENDAQAILIALLKDPYRIVHIAGHGEPGPHGGVVLSGDNTFLGANEINAMRSIPDLVFLNCCHTGGRDTETILQPYDRAQFAANVAESLIRIGVRCVVAAGWAVNDNAAEIFATAFYVALLNGSRFIEAVGLARTAAWNALPESNTWAAYQCYGDPDWRWRSMRQNDTARRLAVPLKEEFSDLASPVSLAIALETLAVQSKLGGAPREVQLAKLQYLESEFGPLWGGIGSIADGFGFAYASAGYHEKSIEWYQKAVCAPDGTATLRAAQQVGSLKEGCAG</sequence>
<dbReference type="InterPro" id="IPR024983">
    <property type="entry name" value="CHAT_dom"/>
</dbReference>
<evidence type="ECO:0000313" key="2">
    <source>
        <dbReference type="EMBL" id="MCC6073109.1"/>
    </source>
</evidence>
<evidence type="ECO:0000313" key="3">
    <source>
        <dbReference type="Proteomes" id="UP001198701"/>
    </source>
</evidence>
<dbReference type="EMBL" id="JAJHPV010000021">
    <property type="protein sequence ID" value="MCC6073109.1"/>
    <property type="molecule type" value="Genomic_DNA"/>
</dbReference>
<gene>
    <name evidence="2" type="ORF">LMJ30_19435</name>
</gene>
<dbReference type="Pfam" id="PF12770">
    <property type="entry name" value="CHAT"/>
    <property type="match status" value="1"/>
</dbReference>
<feature type="domain" description="CHAT" evidence="1">
    <location>
        <begin position="291"/>
        <end position="575"/>
    </location>
</feature>
<protein>
    <submittedName>
        <fullName evidence="2">CHAT domain-containing protein</fullName>
    </submittedName>
</protein>
<evidence type="ECO:0000259" key="1">
    <source>
        <dbReference type="Pfam" id="PF12770"/>
    </source>
</evidence>
<dbReference type="RefSeq" id="WP_229434226.1">
    <property type="nucleotide sequence ID" value="NZ_JAJHPV010000021.1"/>
</dbReference>
<accession>A0ABS8IX46</accession>
<comment type="caution">
    <text evidence="2">The sequence shown here is derived from an EMBL/GenBank/DDBJ whole genome shotgun (WGS) entry which is preliminary data.</text>
</comment>
<name>A0ABS8IX46_9BURK</name>
<dbReference type="Proteomes" id="UP001198701">
    <property type="component" value="Unassembled WGS sequence"/>
</dbReference>
<reference evidence="2 3" key="1">
    <citation type="submission" date="2021-11" db="EMBL/GenBank/DDBJ databases">
        <authorList>
            <person name="Huq M.A."/>
        </authorList>
    </citation>
    <scope>NUCLEOTIDE SEQUENCE [LARGE SCALE GENOMIC DNA]</scope>
    <source>
        <strain evidence="2 3">MAHUQ-52</strain>
    </source>
</reference>